<accession>A0A0C3AGF1</accession>
<dbReference type="Pfam" id="PF00400">
    <property type="entry name" value="WD40"/>
    <property type="match status" value="7"/>
</dbReference>
<comment type="subcellular location">
    <subcellularLocation>
        <location evidence="2">Cytoplasm</location>
    </subcellularLocation>
    <subcellularLocation>
        <location evidence="1">Nucleus</location>
    </subcellularLocation>
</comment>
<dbReference type="SUPFAM" id="SSF50978">
    <property type="entry name" value="WD40 repeat-like"/>
    <property type="match status" value="1"/>
</dbReference>
<evidence type="ECO:0000256" key="8">
    <source>
        <dbReference type="ARBA" id="ARBA00022694"/>
    </source>
</evidence>
<keyword evidence="7 11" id="KW-0853">WD repeat</keyword>
<dbReference type="STRING" id="933852.A0A0C3AGF1"/>
<dbReference type="PANTHER" id="PTHR44111">
    <property type="entry name" value="ELONGATOR COMPLEX PROTEIN 2"/>
    <property type="match status" value="1"/>
</dbReference>
<proteinExistence type="inferred from homology"/>
<feature type="repeat" description="WD" evidence="11">
    <location>
        <begin position="647"/>
        <end position="688"/>
    </location>
</feature>
<feature type="repeat" description="WD" evidence="11">
    <location>
        <begin position="401"/>
        <end position="431"/>
    </location>
</feature>
<feature type="repeat" description="WD" evidence="11">
    <location>
        <begin position="93"/>
        <end position="123"/>
    </location>
</feature>
<evidence type="ECO:0000256" key="9">
    <source>
        <dbReference type="ARBA" id="ARBA00022737"/>
    </source>
</evidence>
<sequence>MHGSLEYIATAINRQTHAADSSKEGSIFAFGSNRFISLWNPQNNKGVYGTITGHVGVVTCVRFVQDDLMSGDDQGWLYLHQKRDNQWKTTVKLQGHQHGVSAIDALGDTIVTGSSDSTLKIWKHNPRDLANSLDSNSEVFLLPVQEISVGKRFPLVVSLAALPGTSGKILAVGSTDTLIRIFVSEVDQFIEAAVLSGHEDWVKALDFCPARDDLNHQPLTLASGSQDGTIRLWAITQATLTHEPQQPTNVLDDQLLDAFETALGEMNNEEYGKQVSMKQHLIKVRDETGSHQFHITFDALLVGHDAGVTSVSWKPSTPQVLLSTSTDSSAILWSPTTLRNSEQSTQLWTNHQRFGDVGGQRLGGFVSGCWLNPTQIVACAWNGGARRWGCIDGQWDELQAITGHSSAVHGIDWEPAGRYLISASLDQTVRIHGSIDQQSTRRWLELARAQVHGYDCIDARFISEFQFASIADEKVVRIFDAPGAFVNLLTALEIRPNKDDTTSRPMAANVPPLGLSNKAVDDPRSSLGITALERPPHEAELAASTLWPEIEKIFGHGYELIALAVSHSKKLIATACKSTSLEHAVVHLVDTQTWKPYGLPLKGHTLTVTRISFNHDDRLILAVGKDRTWHLFQKLTDKDGYEAISAGKGHSRVIWDCSWIDGTDVFATASRDKTVKIWDASTVQNMSQKAVATLKFDQAATAVSFKKGGSDASALMAVGLENGAIHIFSCEDSAFSQWRLQLELPPSLAHVDQVRTLAWCPGTGRGNLLASCSDDGSVRVITITG</sequence>
<dbReference type="AlphaFoldDB" id="A0A0C3AGF1"/>
<reference evidence="12 13" key="1">
    <citation type="submission" date="2014-04" db="EMBL/GenBank/DDBJ databases">
        <authorList>
            <consortium name="DOE Joint Genome Institute"/>
            <person name="Kuo A."/>
            <person name="Zuccaro A."/>
            <person name="Kohler A."/>
            <person name="Nagy L.G."/>
            <person name="Floudas D."/>
            <person name="Copeland A."/>
            <person name="Barry K.W."/>
            <person name="Cichocki N."/>
            <person name="Veneault-Fourrey C."/>
            <person name="LaButti K."/>
            <person name="Lindquist E.A."/>
            <person name="Lipzen A."/>
            <person name="Lundell T."/>
            <person name="Morin E."/>
            <person name="Murat C."/>
            <person name="Sun H."/>
            <person name="Tunlid A."/>
            <person name="Henrissat B."/>
            <person name="Grigoriev I.V."/>
            <person name="Hibbett D.S."/>
            <person name="Martin F."/>
            <person name="Nordberg H.P."/>
            <person name="Cantor M.N."/>
            <person name="Hua S.X."/>
        </authorList>
    </citation>
    <scope>NUCLEOTIDE SEQUENCE [LARGE SCALE GENOMIC DNA]</scope>
    <source>
        <strain evidence="12 13">MAFF 305830</strain>
    </source>
</reference>
<name>A0A0C3AGF1_SERVB</name>
<feature type="repeat" description="WD" evidence="11">
    <location>
        <begin position="301"/>
        <end position="334"/>
    </location>
</feature>
<keyword evidence="10" id="KW-0539">Nucleus</keyword>
<dbReference type="EMBL" id="KN824333">
    <property type="protein sequence ID" value="KIM23720.1"/>
    <property type="molecule type" value="Genomic_DNA"/>
</dbReference>
<evidence type="ECO:0000256" key="1">
    <source>
        <dbReference type="ARBA" id="ARBA00004123"/>
    </source>
</evidence>
<keyword evidence="6" id="KW-0963">Cytoplasm</keyword>
<keyword evidence="8" id="KW-0819">tRNA processing</keyword>
<dbReference type="InterPro" id="IPR037289">
    <property type="entry name" value="Elp2"/>
</dbReference>
<evidence type="ECO:0000256" key="10">
    <source>
        <dbReference type="ARBA" id="ARBA00023242"/>
    </source>
</evidence>
<dbReference type="PROSITE" id="PS50082">
    <property type="entry name" value="WD_REPEATS_2"/>
    <property type="match status" value="5"/>
</dbReference>
<dbReference type="InterPro" id="IPR020472">
    <property type="entry name" value="WD40_PAC1"/>
</dbReference>
<organism evidence="12 13">
    <name type="scientific">Serendipita vermifera MAFF 305830</name>
    <dbReference type="NCBI Taxonomy" id="933852"/>
    <lineage>
        <taxon>Eukaryota</taxon>
        <taxon>Fungi</taxon>
        <taxon>Dikarya</taxon>
        <taxon>Basidiomycota</taxon>
        <taxon>Agaricomycotina</taxon>
        <taxon>Agaricomycetes</taxon>
        <taxon>Sebacinales</taxon>
        <taxon>Serendipitaceae</taxon>
        <taxon>Serendipita</taxon>
    </lineage>
</organism>
<keyword evidence="13" id="KW-1185">Reference proteome</keyword>
<evidence type="ECO:0000313" key="13">
    <source>
        <dbReference type="Proteomes" id="UP000054097"/>
    </source>
</evidence>
<dbReference type="GO" id="GO:0033588">
    <property type="term" value="C:elongator holoenzyme complex"/>
    <property type="evidence" value="ECO:0007669"/>
    <property type="project" value="InterPro"/>
</dbReference>
<dbReference type="InterPro" id="IPR001680">
    <property type="entry name" value="WD40_rpt"/>
</dbReference>
<dbReference type="PANTHER" id="PTHR44111:SF1">
    <property type="entry name" value="ELONGATOR COMPLEX PROTEIN 2"/>
    <property type="match status" value="1"/>
</dbReference>
<evidence type="ECO:0000256" key="6">
    <source>
        <dbReference type="ARBA" id="ARBA00022490"/>
    </source>
</evidence>
<dbReference type="PRINTS" id="PR00320">
    <property type="entry name" value="GPROTEINBRPT"/>
</dbReference>
<evidence type="ECO:0000256" key="7">
    <source>
        <dbReference type="ARBA" id="ARBA00022574"/>
    </source>
</evidence>
<evidence type="ECO:0000256" key="3">
    <source>
        <dbReference type="ARBA" id="ARBA00005043"/>
    </source>
</evidence>
<dbReference type="InterPro" id="IPR036322">
    <property type="entry name" value="WD40_repeat_dom_sf"/>
</dbReference>
<feature type="repeat" description="WD" evidence="11">
    <location>
        <begin position="195"/>
        <end position="243"/>
    </location>
</feature>
<evidence type="ECO:0000256" key="5">
    <source>
        <dbReference type="ARBA" id="ARBA00020267"/>
    </source>
</evidence>
<comment type="similarity">
    <text evidence="4">Belongs to the WD repeat ELP2 family.</text>
</comment>
<keyword evidence="9" id="KW-0677">Repeat</keyword>
<evidence type="ECO:0000256" key="4">
    <source>
        <dbReference type="ARBA" id="ARBA00005881"/>
    </source>
</evidence>
<dbReference type="Proteomes" id="UP000054097">
    <property type="component" value="Unassembled WGS sequence"/>
</dbReference>
<dbReference type="Gene3D" id="2.130.10.10">
    <property type="entry name" value="YVTN repeat-like/Quinoprotein amine dehydrogenase"/>
    <property type="match status" value="4"/>
</dbReference>
<dbReference type="GO" id="GO:0002098">
    <property type="term" value="P:tRNA wobble uridine modification"/>
    <property type="evidence" value="ECO:0007669"/>
    <property type="project" value="InterPro"/>
</dbReference>
<dbReference type="SMART" id="SM00320">
    <property type="entry name" value="WD40"/>
    <property type="match status" value="13"/>
</dbReference>
<protein>
    <recommendedName>
        <fullName evidence="5">Elongator complex protein 2</fullName>
    </recommendedName>
</protein>
<comment type="pathway">
    <text evidence="3">tRNA modification; 5-methoxycarbonylmethyl-2-thiouridine-tRNA biosynthesis.</text>
</comment>
<dbReference type="InterPro" id="IPR011047">
    <property type="entry name" value="Quinoprotein_ADH-like_sf"/>
</dbReference>
<dbReference type="GO" id="GO:0005737">
    <property type="term" value="C:cytoplasm"/>
    <property type="evidence" value="ECO:0007669"/>
    <property type="project" value="UniProtKB-SubCell"/>
</dbReference>
<dbReference type="GO" id="GO:0005634">
    <property type="term" value="C:nucleus"/>
    <property type="evidence" value="ECO:0007669"/>
    <property type="project" value="UniProtKB-SubCell"/>
</dbReference>
<evidence type="ECO:0000313" key="12">
    <source>
        <dbReference type="EMBL" id="KIM23720.1"/>
    </source>
</evidence>
<dbReference type="InterPro" id="IPR015943">
    <property type="entry name" value="WD40/YVTN_repeat-like_dom_sf"/>
</dbReference>
<reference evidence="13" key="2">
    <citation type="submission" date="2015-01" db="EMBL/GenBank/DDBJ databases">
        <title>Evolutionary Origins and Diversification of the Mycorrhizal Mutualists.</title>
        <authorList>
            <consortium name="DOE Joint Genome Institute"/>
            <consortium name="Mycorrhizal Genomics Consortium"/>
            <person name="Kohler A."/>
            <person name="Kuo A."/>
            <person name="Nagy L.G."/>
            <person name="Floudas D."/>
            <person name="Copeland A."/>
            <person name="Barry K.W."/>
            <person name="Cichocki N."/>
            <person name="Veneault-Fourrey C."/>
            <person name="LaButti K."/>
            <person name="Lindquist E.A."/>
            <person name="Lipzen A."/>
            <person name="Lundell T."/>
            <person name="Morin E."/>
            <person name="Murat C."/>
            <person name="Riley R."/>
            <person name="Ohm R."/>
            <person name="Sun H."/>
            <person name="Tunlid A."/>
            <person name="Henrissat B."/>
            <person name="Grigoriev I.V."/>
            <person name="Hibbett D.S."/>
            <person name="Martin F."/>
        </authorList>
    </citation>
    <scope>NUCLEOTIDE SEQUENCE [LARGE SCALE GENOMIC DNA]</scope>
    <source>
        <strain evidence="13">MAFF 305830</strain>
    </source>
</reference>
<gene>
    <name evidence="12" type="ORF">M408DRAFT_251663</name>
</gene>
<evidence type="ECO:0000256" key="11">
    <source>
        <dbReference type="PROSITE-ProRule" id="PRU00221"/>
    </source>
</evidence>
<dbReference type="HOGENOM" id="CLU_006430_2_0_1"/>
<dbReference type="SUPFAM" id="SSF50998">
    <property type="entry name" value="Quinoprotein alcohol dehydrogenase-like"/>
    <property type="match status" value="1"/>
</dbReference>
<dbReference type="PROSITE" id="PS50294">
    <property type="entry name" value="WD_REPEATS_REGION"/>
    <property type="match status" value="5"/>
</dbReference>
<evidence type="ECO:0000256" key="2">
    <source>
        <dbReference type="ARBA" id="ARBA00004496"/>
    </source>
</evidence>
<dbReference type="UniPathway" id="UPA00988"/>
<dbReference type="OrthoDB" id="27911at2759"/>